<dbReference type="InterPro" id="IPR049035">
    <property type="entry name" value="ADDB_N"/>
</dbReference>
<dbReference type="SUPFAM" id="SSF52540">
    <property type="entry name" value="P-loop containing nucleoside triphosphate hydrolases"/>
    <property type="match status" value="1"/>
</dbReference>
<keyword evidence="2" id="KW-0547">Nucleotide-binding</keyword>
<dbReference type="STRING" id="166486.ERS852572_00006"/>
<gene>
    <name evidence="12" type="primary">addB</name>
    <name evidence="12" type="ORF">ERS852572_00006</name>
</gene>
<sequence>MSLQFIFGNSGSGKSDFLYDSVLKQAKENKEQQFLIIVPEQFTMQTQRELVERQKQHAIMNVDVLSFARLAYRVFDDLGKQNVVVLEETGKNLVLRKLAEQKKAELKVLGANMNKMGYVGEVKSLISELMQYNVSPDALAEFLEKEPLGEGLRLKMQDVLTMYQGFTEYLKGRYITAEEVLELLYDVAEESELLRNSVIVLDEFTGFTPIQNRLMEKLLVLAKKVSVSVTMDVREDFYQCRGVHELFAMSKKTVASLLKVAELCKVPVEEPLVLPTGKQRRYVNAADLYFMEQNLFRPGAGSYRYKASEQSMQHIRITSLKNPREELKFAAREIVRLTRENGYRYRDIAVVTGDVQQYGNYVPEIFEQYHIPYFIDQTKNILFHPFIECIRAILEMIEYDFSYESVFRFLRCGLAARVVTEAKNSDKEPDPAATEDLTQQPETGSHGLTEQEIDRLENYVLARGIRGASRWSRPWTFVMPDGTLEDMARLNEIREAVYENFKPLLEAFRGKDNTVSTQTYELYSLIRRLDMEQLLKERGNFFEAHGNQARAKEYDQIYKIVMDLLDKVTSLLGDETMTIREYSDILDAGFEAAKVGIIPPGNDTVTVGDIERTRLNHVKILFFVGVNDGVVPKAGNQGGIISQFEREKMAEYHLELAPGAREKVFIQKFYLYLNMTKPSERLYVTFCRVNSDGKALRRSYLIGTLLKLFPQLAVEEPSEEETLEGALTAESALPFLMEGLTKPVEDEEAWTALLAWYLSDEGEREKVMQLFDAAFGAHKDDAISKAVTKALYGNTLENSVTRLEQFAACAFAHYLSYGLRLKERELQQFASVDMGNIYHDVLERFAKGIELSDYTWFDIPEKAQEALLSQSMEDAIAGSGIGDVFEDARNSYLLKRMEATAKRTIWALMLQVRKGKFVPSGFEVSFSRAERLDAVQFQLGEDEKMRLRGRIDRVDTYETDDKVYVKIIDYKSGNTTFSLLNFYYGLQLQLVVYMNAALELTKKKYKGKDTEPAGIFYYHITDPMVDADGQESEEEIRRSILEQLKVGGLVNEDPEIYGAMDTDFSGTSTVIPVALKADGSLKATSKTASTYEFGLMSDYVRKKIEHVGKEIFAGNVAVKPYLLGDRSGCDYCPYHTICGFDVRMPGFSYQQFEKFDSSEEILVHIREEIGEPGKNPDGE</sequence>
<dbReference type="InterPro" id="IPR011604">
    <property type="entry name" value="PDDEXK-like_dom_sf"/>
</dbReference>
<keyword evidence="1" id="KW-0540">Nuclease</keyword>
<organism evidence="12 13">
    <name type="scientific">Roseburia intestinalis</name>
    <dbReference type="NCBI Taxonomy" id="166486"/>
    <lineage>
        <taxon>Bacteria</taxon>
        <taxon>Bacillati</taxon>
        <taxon>Bacillota</taxon>
        <taxon>Clostridia</taxon>
        <taxon>Lachnospirales</taxon>
        <taxon>Lachnospiraceae</taxon>
        <taxon>Roseburia</taxon>
    </lineage>
</organism>
<dbReference type="Pfam" id="PF21445">
    <property type="entry name" value="ADDB_N"/>
    <property type="match status" value="1"/>
</dbReference>
<dbReference type="PANTHER" id="PTHR30591:SF1">
    <property type="entry name" value="RECBCD ENZYME SUBUNIT RECC"/>
    <property type="match status" value="1"/>
</dbReference>
<evidence type="ECO:0000256" key="1">
    <source>
        <dbReference type="ARBA" id="ARBA00022722"/>
    </source>
</evidence>
<keyword evidence="4 12" id="KW-0378">Hydrolase</keyword>
<dbReference type="RefSeq" id="WP_055193018.1">
    <property type="nucleotide sequence ID" value="NZ_CABIYH010000001.1"/>
</dbReference>
<name>A0A173QVF3_9FIRM</name>
<feature type="region of interest" description="Disordered" evidence="10">
    <location>
        <begin position="423"/>
        <end position="449"/>
    </location>
</feature>
<dbReference type="GO" id="GO:0004527">
    <property type="term" value="F:exonuclease activity"/>
    <property type="evidence" value="ECO:0007669"/>
    <property type="project" value="UniProtKB-KW"/>
</dbReference>
<dbReference type="EC" id="3.1.-.-" evidence="12"/>
<evidence type="ECO:0000256" key="3">
    <source>
        <dbReference type="ARBA" id="ARBA00022763"/>
    </source>
</evidence>
<keyword evidence="7" id="KW-0067">ATP-binding</keyword>
<feature type="domain" description="UvrD-like helicase C-terminal" evidence="11">
    <location>
        <begin position="281"/>
        <end position="615"/>
    </location>
</feature>
<dbReference type="GO" id="GO:0006310">
    <property type="term" value="P:DNA recombination"/>
    <property type="evidence" value="ECO:0007669"/>
    <property type="project" value="TreeGrafter"/>
</dbReference>
<evidence type="ECO:0000256" key="2">
    <source>
        <dbReference type="ARBA" id="ARBA00022741"/>
    </source>
</evidence>
<dbReference type="GO" id="GO:0003677">
    <property type="term" value="F:DNA binding"/>
    <property type="evidence" value="ECO:0007669"/>
    <property type="project" value="UniProtKB-KW"/>
</dbReference>
<proteinExistence type="predicted"/>
<evidence type="ECO:0000256" key="8">
    <source>
        <dbReference type="ARBA" id="ARBA00023125"/>
    </source>
</evidence>
<dbReference type="PANTHER" id="PTHR30591">
    <property type="entry name" value="RECBCD ENZYME SUBUNIT RECC"/>
    <property type="match status" value="1"/>
</dbReference>
<evidence type="ECO:0000256" key="9">
    <source>
        <dbReference type="ARBA" id="ARBA00023204"/>
    </source>
</evidence>
<dbReference type="AlphaFoldDB" id="A0A173QVF3"/>
<dbReference type="Gene3D" id="3.90.320.10">
    <property type="match status" value="1"/>
</dbReference>
<reference evidence="12 13" key="1">
    <citation type="submission" date="2015-09" db="EMBL/GenBank/DDBJ databases">
        <authorList>
            <consortium name="Pathogen Informatics"/>
        </authorList>
    </citation>
    <scope>NUCLEOTIDE SEQUENCE [LARGE SCALE GENOMIC DNA]</scope>
    <source>
        <strain evidence="12 13">2789STDY5834960</strain>
    </source>
</reference>
<dbReference type="OrthoDB" id="9758506at2"/>
<evidence type="ECO:0000256" key="7">
    <source>
        <dbReference type="ARBA" id="ARBA00022840"/>
    </source>
</evidence>
<dbReference type="InterPro" id="IPR027417">
    <property type="entry name" value="P-loop_NTPase"/>
</dbReference>
<keyword evidence="9" id="KW-0234">DNA repair</keyword>
<evidence type="ECO:0000259" key="11">
    <source>
        <dbReference type="PROSITE" id="PS51217"/>
    </source>
</evidence>
<dbReference type="GO" id="GO:0005524">
    <property type="term" value="F:ATP binding"/>
    <property type="evidence" value="ECO:0007669"/>
    <property type="project" value="UniProtKB-KW"/>
</dbReference>
<dbReference type="EMBL" id="CYXZ01000001">
    <property type="protein sequence ID" value="CUM69583.1"/>
    <property type="molecule type" value="Genomic_DNA"/>
</dbReference>
<dbReference type="GO" id="GO:0006281">
    <property type="term" value="P:DNA repair"/>
    <property type="evidence" value="ECO:0007669"/>
    <property type="project" value="UniProtKB-KW"/>
</dbReference>
<dbReference type="Gene3D" id="3.40.50.300">
    <property type="entry name" value="P-loop containing nucleotide triphosphate hydrolases"/>
    <property type="match status" value="3"/>
</dbReference>
<evidence type="ECO:0000313" key="12">
    <source>
        <dbReference type="EMBL" id="CUM69583.1"/>
    </source>
</evidence>
<evidence type="ECO:0000256" key="4">
    <source>
        <dbReference type="ARBA" id="ARBA00022801"/>
    </source>
</evidence>
<accession>A0A173QVF3</accession>
<keyword evidence="5 12" id="KW-0347">Helicase</keyword>
<dbReference type="InterPro" id="IPR038726">
    <property type="entry name" value="PDDEXK_AddAB-type"/>
</dbReference>
<dbReference type="Proteomes" id="UP000095350">
    <property type="component" value="Unassembled WGS sequence"/>
</dbReference>
<dbReference type="InterPro" id="IPR014017">
    <property type="entry name" value="DNA_helicase_UvrD-like_C"/>
</dbReference>
<keyword evidence="3" id="KW-0227">DNA damage</keyword>
<evidence type="ECO:0000256" key="10">
    <source>
        <dbReference type="SAM" id="MobiDB-lite"/>
    </source>
</evidence>
<evidence type="ECO:0000256" key="5">
    <source>
        <dbReference type="ARBA" id="ARBA00022806"/>
    </source>
</evidence>
<feature type="compositionally biased region" description="Polar residues" evidence="10">
    <location>
        <begin position="436"/>
        <end position="448"/>
    </location>
</feature>
<dbReference type="GO" id="GO:0004386">
    <property type="term" value="F:helicase activity"/>
    <property type="evidence" value="ECO:0007669"/>
    <property type="project" value="UniProtKB-KW"/>
</dbReference>
<dbReference type="PaxDb" id="166486-ERS852572_00006"/>
<evidence type="ECO:0000256" key="6">
    <source>
        <dbReference type="ARBA" id="ARBA00022839"/>
    </source>
</evidence>
<protein>
    <submittedName>
        <fullName evidence="12">ATP-dependent helicase/deoxyribonuclease subunit B</fullName>
        <ecNumber evidence="12">3.1.-.-</ecNumber>
    </submittedName>
</protein>
<dbReference type="Pfam" id="PF12705">
    <property type="entry name" value="PDDEXK_1"/>
    <property type="match status" value="1"/>
</dbReference>
<evidence type="ECO:0000313" key="13">
    <source>
        <dbReference type="Proteomes" id="UP000095350"/>
    </source>
</evidence>
<keyword evidence="8" id="KW-0238">DNA-binding</keyword>
<dbReference type="PROSITE" id="PS51217">
    <property type="entry name" value="UVRD_HELICASE_CTER"/>
    <property type="match status" value="1"/>
</dbReference>
<keyword evidence="6" id="KW-0269">Exonuclease</keyword>